<dbReference type="InterPro" id="IPR037069">
    <property type="entry name" value="AcylCoA_DH/ox_N_sf"/>
</dbReference>
<dbReference type="InterPro" id="IPR009100">
    <property type="entry name" value="AcylCoA_DH/oxidase_NM_dom_sf"/>
</dbReference>
<dbReference type="Pfam" id="PF00441">
    <property type="entry name" value="Acyl-CoA_dh_1"/>
    <property type="match status" value="1"/>
</dbReference>
<dbReference type="Proteomes" id="UP000187001">
    <property type="component" value="Unassembled WGS sequence"/>
</dbReference>
<keyword evidence="9" id="KW-1185">Reference proteome</keyword>
<dbReference type="GO" id="GO:0016937">
    <property type="term" value="F:short-chain fatty acyl-CoA dehydrogenase activity"/>
    <property type="evidence" value="ECO:0007669"/>
    <property type="project" value="UniProtKB-EC"/>
</dbReference>
<keyword evidence="5 7" id="KW-0560">Oxidoreductase</keyword>
<organism evidence="7 9">
    <name type="scientific">Mycolicibacterium fortuitum</name>
    <name type="common">Mycobacterium fortuitum</name>
    <dbReference type="NCBI Taxonomy" id="1766"/>
    <lineage>
        <taxon>Bacteria</taxon>
        <taxon>Bacillati</taxon>
        <taxon>Actinomycetota</taxon>
        <taxon>Actinomycetes</taxon>
        <taxon>Mycobacteriales</taxon>
        <taxon>Mycobacteriaceae</taxon>
        <taxon>Mycolicibacterium</taxon>
    </lineage>
</organism>
<evidence type="ECO:0000256" key="3">
    <source>
        <dbReference type="ARBA" id="ARBA00022630"/>
    </source>
</evidence>
<dbReference type="PATRIC" id="fig|1766.6.peg.776"/>
<keyword evidence="3" id="KW-0285">Flavoprotein</keyword>
<sequence length="354" mass="37710">MNTTELASKTPAAVDPDLVAMMDGVFSDYRQGGVLAAAGVRVEYDRALWQRLDSLGLVRLTGAEDNGGSGAGWHEAAELLTAAVRHGVRVPLAEHDLLACWLLEALDLPVDDAVRTVCARPRDGGAATAVPWAGEAQRVVVLWPVGDEYRLCEFDTAELSLTTGTNLIGEPRDVMSVDVSRISGHPVHAELVEQLGRKSAMVRAIQVCAALDGAVTMSVEHVASRVQFGRPLAKFQAIQKLISDAAAEAALARAATESALRSATDTDWQSTHLDFQIATARSCVGHAASVVVRNAHQVHGAIGTTHEHRLHTYTRAALAWRSEFGSVRFWDCQVAAAAVAAGGQRLWGLISDGS</sequence>
<dbReference type="SUPFAM" id="SSF56645">
    <property type="entry name" value="Acyl-CoA dehydrogenase NM domain-like"/>
    <property type="match status" value="1"/>
</dbReference>
<evidence type="ECO:0000313" key="10">
    <source>
        <dbReference type="Proteomes" id="UP000187001"/>
    </source>
</evidence>
<evidence type="ECO:0000313" key="9">
    <source>
        <dbReference type="Proteomes" id="UP000057134"/>
    </source>
</evidence>
<evidence type="ECO:0000313" key="8">
    <source>
        <dbReference type="EMBL" id="OMC37185.1"/>
    </source>
</evidence>
<dbReference type="KEGG" id="mft:XA26_07840"/>
<feature type="domain" description="Acyl-CoA dehydrogenase/oxidase C-terminal" evidence="6">
    <location>
        <begin position="202"/>
        <end position="322"/>
    </location>
</feature>
<evidence type="ECO:0000256" key="1">
    <source>
        <dbReference type="ARBA" id="ARBA00001974"/>
    </source>
</evidence>
<dbReference type="Gene3D" id="1.20.140.10">
    <property type="entry name" value="Butyryl-CoA Dehydrogenase, subunit A, domain 3"/>
    <property type="match status" value="1"/>
</dbReference>
<dbReference type="GO" id="GO:0050660">
    <property type="term" value="F:flavin adenine dinucleotide binding"/>
    <property type="evidence" value="ECO:0007669"/>
    <property type="project" value="InterPro"/>
</dbReference>
<dbReference type="AlphaFoldDB" id="A0A0N9X8B6"/>
<evidence type="ECO:0000313" key="7">
    <source>
        <dbReference type="EMBL" id="ALI24644.1"/>
    </source>
</evidence>
<dbReference type="InterPro" id="IPR009075">
    <property type="entry name" value="AcylCo_DH/oxidase_C"/>
</dbReference>
<evidence type="ECO:0000259" key="6">
    <source>
        <dbReference type="Pfam" id="PF00441"/>
    </source>
</evidence>
<dbReference type="PANTHER" id="PTHR43884">
    <property type="entry name" value="ACYL-COA DEHYDROGENASE"/>
    <property type="match status" value="1"/>
</dbReference>
<evidence type="ECO:0000256" key="2">
    <source>
        <dbReference type="ARBA" id="ARBA00009347"/>
    </source>
</evidence>
<dbReference type="Gene3D" id="1.10.540.10">
    <property type="entry name" value="Acyl-CoA dehydrogenase/oxidase, N-terminal domain"/>
    <property type="match status" value="1"/>
</dbReference>
<evidence type="ECO:0000256" key="4">
    <source>
        <dbReference type="ARBA" id="ARBA00022827"/>
    </source>
</evidence>
<dbReference type="SUPFAM" id="SSF47203">
    <property type="entry name" value="Acyl-CoA dehydrogenase C-terminal domain-like"/>
    <property type="match status" value="1"/>
</dbReference>
<dbReference type="PANTHER" id="PTHR43884:SF20">
    <property type="entry name" value="ACYL-COA DEHYDROGENASE FADE28"/>
    <property type="match status" value="1"/>
</dbReference>
<comment type="similarity">
    <text evidence="2">Belongs to the acyl-CoA dehydrogenase family.</text>
</comment>
<keyword evidence="4" id="KW-0274">FAD</keyword>
<dbReference type="EC" id="1.3.8.1" evidence="7"/>
<reference evidence="7 9" key="1">
    <citation type="journal article" date="2015" name="MBio">
        <title>Enzymatic Degradation of Phenazines Can Generate Energy and Protect Sensitive Organisms from Toxicity.</title>
        <authorList>
            <person name="Costa K.C."/>
            <person name="Bergkessel M."/>
            <person name="Saunders S."/>
            <person name="Korlach J."/>
            <person name="Newman D.K."/>
        </authorList>
    </citation>
    <scope>NUCLEOTIDE SEQUENCE [LARGE SCALE GENOMIC DNA]</scope>
    <source>
        <strain evidence="7 9">CT6</strain>
    </source>
</reference>
<dbReference type="RefSeq" id="WP_054601098.1">
    <property type="nucleotide sequence ID" value="NZ_CP011269.1"/>
</dbReference>
<dbReference type="STRING" id="1766.XA26_07840"/>
<comment type="cofactor">
    <cofactor evidence="1">
        <name>FAD</name>
        <dbReference type="ChEBI" id="CHEBI:57692"/>
    </cofactor>
</comment>
<dbReference type="Proteomes" id="UP000057134">
    <property type="component" value="Chromosome"/>
</dbReference>
<dbReference type="InterPro" id="IPR036250">
    <property type="entry name" value="AcylCo_DH-like_C"/>
</dbReference>
<dbReference type="EMBL" id="CP011269">
    <property type="protein sequence ID" value="ALI24644.1"/>
    <property type="molecule type" value="Genomic_DNA"/>
</dbReference>
<dbReference type="EMBL" id="MBER01000144">
    <property type="protein sequence ID" value="OMC37185.1"/>
    <property type="molecule type" value="Genomic_DNA"/>
</dbReference>
<protein>
    <submittedName>
        <fullName evidence="7 8">Acyl-CoA dehydrogenase</fullName>
        <ecNumber evidence="7">1.3.8.1</ecNumber>
    </submittedName>
</protein>
<accession>A0A0N9X8B6</accession>
<gene>
    <name evidence="8" type="ORF">A5742_10195</name>
    <name evidence="7" type="ORF">XA26_07840</name>
</gene>
<reference evidence="8 10" key="2">
    <citation type="submission" date="2016-07" db="EMBL/GenBank/DDBJ databases">
        <authorList>
            <person name="Sutton G."/>
            <person name="Brinkac L."/>
            <person name="Sanka R."/>
            <person name="Adams M."/>
            <person name="Lau E."/>
            <person name="Kumar A."/>
            <person name="Macaden R."/>
        </authorList>
    </citation>
    <scope>NUCLEOTIDE SEQUENCE [LARGE SCALE GENOMIC DNA]</scope>
    <source>
        <strain evidence="8 10">GA-0871</strain>
    </source>
</reference>
<evidence type="ECO:0000256" key="5">
    <source>
        <dbReference type="ARBA" id="ARBA00023002"/>
    </source>
</evidence>
<name>A0A0N9X8B6_MYCFO</name>
<proteinExistence type="inferred from homology"/>